<dbReference type="EMBL" id="JBHXIJ010000009">
    <property type="protein sequence ID" value="MFD5097945.1"/>
    <property type="molecule type" value="Genomic_DNA"/>
</dbReference>
<proteinExistence type="predicted"/>
<reference evidence="1 2" key="1">
    <citation type="submission" date="2024-09" db="EMBL/GenBank/DDBJ databases">
        <title>The Natural Products Discovery Center: Release of the First 8490 Sequenced Strains for Exploring Actinobacteria Biosynthetic Diversity.</title>
        <authorList>
            <person name="Kalkreuter E."/>
            <person name="Kautsar S.A."/>
            <person name="Yang D."/>
            <person name="Bader C.D."/>
            <person name="Teijaro C.N."/>
            <person name="Fluegel L."/>
            <person name="Davis C.M."/>
            <person name="Simpson J.R."/>
            <person name="Lauterbach L."/>
            <person name="Steele A.D."/>
            <person name="Gui C."/>
            <person name="Meng S."/>
            <person name="Li G."/>
            <person name="Viehrig K."/>
            <person name="Ye F."/>
            <person name="Su P."/>
            <person name="Kiefer A.F."/>
            <person name="Nichols A."/>
            <person name="Cepeda A.J."/>
            <person name="Yan W."/>
            <person name="Fan B."/>
            <person name="Jiang Y."/>
            <person name="Adhikari A."/>
            <person name="Zheng C.-J."/>
            <person name="Schuster L."/>
            <person name="Cowan T.M."/>
            <person name="Smanski M.J."/>
            <person name="Chevrette M.G."/>
            <person name="De Carvalho L.P.S."/>
            <person name="Shen B."/>
        </authorList>
    </citation>
    <scope>NUCLEOTIDE SEQUENCE [LARGE SCALE GENOMIC DNA]</scope>
    <source>
        <strain evidence="1 2">NPDC058348</strain>
    </source>
</reference>
<sequence>MAFWRIMYDGGPVSGPGGTALYGGDAARAAGLLCVPAGPETPGEPAAVRPGQ</sequence>
<evidence type="ECO:0000313" key="2">
    <source>
        <dbReference type="Proteomes" id="UP001598448"/>
    </source>
</evidence>
<dbReference type="Proteomes" id="UP001598448">
    <property type="component" value="Unassembled WGS sequence"/>
</dbReference>
<name>A0ABW6FEW7_9ACTN</name>
<gene>
    <name evidence="1" type="ORF">ACFWJN_03020</name>
</gene>
<protein>
    <submittedName>
        <fullName evidence="1">Uncharacterized protein</fullName>
    </submittedName>
</protein>
<dbReference type="RefSeq" id="WP_386708045.1">
    <property type="nucleotide sequence ID" value="NZ_JBHXIJ010000009.1"/>
</dbReference>
<comment type="caution">
    <text evidence="1">The sequence shown here is derived from an EMBL/GenBank/DDBJ whole genome shotgun (WGS) entry which is preliminary data.</text>
</comment>
<accession>A0ABW6FEW7</accession>
<keyword evidence="2" id="KW-1185">Reference proteome</keyword>
<evidence type="ECO:0000313" key="1">
    <source>
        <dbReference type="EMBL" id="MFD5097945.1"/>
    </source>
</evidence>
<organism evidence="1 2">
    <name type="scientific">Streptomyces albidochromogenes</name>
    <dbReference type="NCBI Taxonomy" id="329524"/>
    <lineage>
        <taxon>Bacteria</taxon>
        <taxon>Bacillati</taxon>
        <taxon>Actinomycetota</taxon>
        <taxon>Actinomycetes</taxon>
        <taxon>Kitasatosporales</taxon>
        <taxon>Streptomycetaceae</taxon>
        <taxon>Streptomyces</taxon>
    </lineage>
</organism>